<name>A0ABS7G0E2_9ACTN</name>
<sequence length="56" mass="6234">MKLIMAFEAALAYYLKGIHWVMIGIGVLVVLGLLVAARVALTRRHASRHAPPRQPR</sequence>
<organism evidence="2 3">
    <name type="scientific">Actinomadura parmotrematis</name>
    <dbReference type="NCBI Taxonomy" id="2864039"/>
    <lineage>
        <taxon>Bacteria</taxon>
        <taxon>Bacillati</taxon>
        <taxon>Actinomycetota</taxon>
        <taxon>Actinomycetes</taxon>
        <taxon>Streptosporangiales</taxon>
        <taxon>Thermomonosporaceae</taxon>
        <taxon>Actinomadura</taxon>
    </lineage>
</organism>
<evidence type="ECO:0008006" key="4">
    <source>
        <dbReference type="Google" id="ProtNLM"/>
    </source>
</evidence>
<proteinExistence type="predicted"/>
<accession>A0ABS7G0E2</accession>
<reference evidence="2 3" key="1">
    <citation type="submission" date="2021-07" db="EMBL/GenBank/DDBJ databases">
        <title>Actinomadura sp. PM05-2 isolated from lichen.</title>
        <authorList>
            <person name="Somphong A."/>
            <person name="Phongsopitanun W."/>
            <person name="Tanasupawat S."/>
            <person name="Peongsungnone V."/>
        </authorList>
    </citation>
    <scope>NUCLEOTIDE SEQUENCE [LARGE SCALE GENOMIC DNA]</scope>
    <source>
        <strain evidence="2 3">PM05-2</strain>
    </source>
</reference>
<keyword evidence="1" id="KW-1133">Transmembrane helix</keyword>
<keyword evidence="1" id="KW-0472">Membrane</keyword>
<keyword evidence="1" id="KW-0812">Transmembrane</keyword>
<gene>
    <name evidence="2" type="ORF">K1Y72_22260</name>
</gene>
<evidence type="ECO:0000256" key="1">
    <source>
        <dbReference type="SAM" id="Phobius"/>
    </source>
</evidence>
<protein>
    <recommendedName>
        <fullName evidence="4">LPXTG cell wall anchor domain-containing protein</fullName>
    </recommendedName>
</protein>
<comment type="caution">
    <text evidence="2">The sequence shown here is derived from an EMBL/GenBank/DDBJ whole genome shotgun (WGS) entry which is preliminary data.</text>
</comment>
<evidence type="ECO:0000313" key="3">
    <source>
        <dbReference type="Proteomes" id="UP000774570"/>
    </source>
</evidence>
<evidence type="ECO:0000313" key="2">
    <source>
        <dbReference type="EMBL" id="MBW8485123.1"/>
    </source>
</evidence>
<keyword evidence="3" id="KW-1185">Reference proteome</keyword>
<dbReference type="EMBL" id="JAIBOA010000014">
    <property type="protein sequence ID" value="MBW8485123.1"/>
    <property type="molecule type" value="Genomic_DNA"/>
</dbReference>
<feature type="transmembrane region" description="Helical" evidence="1">
    <location>
        <begin position="20"/>
        <end position="41"/>
    </location>
</feature>
<dbReference type="RefSeq" id="WP_220168345.1">
    <property type="nucleotide sequence ID" value="NZ_JAIBOA010000014.1"/>
</dbReference>
<dbReference type="Proteomes" id="UP000774570">
    <property type="component" value="Unassembled WGS sequence"/>
</dbReference>